<dbReference type="GO" id="GO:0005739">
    <property type="term" value="C:mitochondrion"/>
    <property type="evidence" value="ECO:0007669"/>
    <property type="project" value="TreeGrafter"/>
</dbReference>
<dbReference type="Proteomes" id="UP000290189">
    <property type="component" value="Unassembled WGS sequence"/>
</dbReference>
<evidence type="ECO:0000256" key="1">
    <source>
        <dbReference type="ARBA" id="ARBA00006407"/>
    </source>
</evidence>
<evidence type="ECO:0000313" key="5">
    <source>
        <dbReference type="Proteomes" id="UP000039324"/>
    </source>
</evidence>
<feature type="domain" description="Ubiquinol-cytochrome c chaperone" evidence="2">
    <location>
        <begin position="94"/>
        <end position="251"/>
    </location>
</feature>
<geneLocation type="mitochondrion" evidence="4"/>
<sequence>MFGLRRVVPVRNALVRCLATQKVVYAPEEVFARTLSDTRLLRRDFANKKFSRPVVWLSSVLRALFKTQIKRKVDTELMYESCGKQALHPVFYNELKLPYTYATQLELVAMHVWMCRIRLSRPCNDKAEAQLCFETLLEHMWDHVRRCLSGAGAHWIREDKFLKEIKDSAFGSMMQYDAALGKLPQPSETSSLIVSDGAAVESFRTAISSNVFGPVQHVEENNETSTILAQYMVDKIHHLEKVPDDKFRDSIPWGDPPRVPHPTAVGPIEVEQPAEQVADGEQQTAVPAPPA</sequence>
<dbReference type="EMBL" id="CDSF01000095">
    <property type="protein sequence ID" value="CEO99973.1"/>
    <property type="molecule type" value="Genomic_DNA"/>
</dbReference>
<dbReference type="STRING" id="37360.A0A0G4IX94"/>
<dbReference type="OrthoDB" id="10574796at2759"/>
<dbReference type="GO" id="GO:0034551">
    <property type="term" value="P:mitochondrial respiratory chain complex III assembly"/>
    <property type="evidence" value="ECO:0007669"/>
    <property type="project" value="TreeGrafter"/>
</dbReference>
<dbReference type="Proteomes" id="UP000039324">
    <property type="component" value="Unassembled WGS sequence"/>
</dbReference>
<dbReference type="EMBL" id="OVEO01000012">
    <property type="protein sequence ID" value="SPQ99604.1"/>
    <property type="molecule type" value="Genomic_DNA"/>
</dbReference>
<evidence type="ECO:0000259" key="2">
    <source>
        <dbReference type="Pfam" id="PF03981"/>
    </source>
</evidence>
<protein>
    <recommendedName>
        <fullName evidence="2">Ubiquinol-cytochrome c chaperone domain-containing protein</fullName>
    </recommendedName>
</protein>
<dbReference type="AlphaFoldDB" id="A0A0G4IX94"/>
<reference evidence="3 5" key="1">
    <citation type="submission" date="2015-02" db="EMBL/GenBank/DDBJ databases">
        <authorList>
            <person name="Chooi Y.-H."/>
        </authorList>
    </citation>
    <scope>NUCLEOTIDE SEQUENCE [LARGE SCALE GENOMIC DNA]</scope>
    <source>
        <strain evidence="3">E3</strain>
    </source>
</reference>
<name>A0A0G4IX94_PLABS</name>
<dbReference type="PANTHER" id="PTHR12184:SF1">
    <property type="entry name" value="UBIQUINOL-CYTOCHROME-C REDUCTASE COMPLEX ASSEMBLY FACTOR 1"/>
    <property type="match status" value="1"/>
</dbReference>
<evidence type="ECO:0000313" key="6">
    <source>
        <dbReference type="Proteomes" id="UP000290189"/>
    </source>
</evidence>
<proteinExistence type="inferred from homology"/>
<dbReference type="InterPro" id="IPR007129">
    <property type="entry name" value="Ubiqinol_cyt_c_chaperone_CPB3"/>
</dbReference>
<dbReference type="PANTHER" id="PTHR12184">
    <property type="entry name" value="UBIQUINOL-CYTOCHROME C REDUCTASE COMPLEX ASSEMBLY FACTOR 1 FAMILY MEMBER"/>
    <property type="match status" value="1"/>
</dbReference>
<evidence type="ECO:0000313" key="4">
    <source>
        <dbReference type="EMBL" id="SPQ99604.1"/>
    </source>
</evidence>
<comment type="similarity">
    <text evidence="1">Belongs to the CBP3 family.</text>
</comment>
<keyword evidence="5" id="KW-1185">Reference proteome</keyword>
<gene>
    <name evidence="3" type="ORF">PBRA_007707</name>
    <name evidence="4" type="ORF">PLBR_LOCUS6819</name>
</gene>
<keyword evidence="4" id="KW-0496">Mitochondrion</keyword>
<accession>A0A0G4IX94</accession>
<organism evidence="3 5">
    <name type="scientific">Plasmodiophora brassicae</name>
    <name type="common">Clubroot disease agent</name>
    <dbReference type="NCBI Taxonomy" id="37360"/>
    <lineage>
        <taxon>Eukaryota</taxon>
        <taxon>Sar</taxon>
        <taxon>Rhizaria</taxon>
        <taxon>Endomyxa</taxon>
        <taxon>Phytomyxea</taxon>
        <taxon>Plasmodiophorida</taxon>
        <taxon>Plasmodiophoridae</taxon>
        <taxon>Plasmodiophora</taxon>
    </lineage>
</organism>
<dbReference type="InterPro" id="IPR021150">
    <property type="entry name" value="Ubiq_cyt_c_chap"/>
</dbReference>
<dbReference type="Pfam" id="PF03981">
    <property type="entry name" value="Ubiq_cyt_C_chap"/>
    <property type="match status" value="1"/>
</dbReference>
<reference evidence="4 6" key="2">
    <citation type="submission" date="2018-03" db="EMBL/GenBank/DDBJ databases">
        <authorList>
            <person name="Fogelqvist J."/>
        </authorList>
    </citation>
    <scope>NUCLEOTIDE SEQUENCE [LARGE SCALE GENOMIC DNA]</scope>
</reference>
<evidence type="ECO:0000313" key="3">
    <source>
        <dbReference type="EMBL" id="CEO99973.1"/>
    </source>
</evidence>